<dbReference type="Pfam" id="PF02641">
    <property type="entry name" value="DUF190"/>
    <property type="match status" value="1"/>
</dbReference>
<gene>
    <name evidence="2" type="ORF">FHW12_001700</name>
</gene>
<evidence type="ECO:0000313" key="3">
    <source>
        <dbReference type="Proteomes" id="UP000550401"/>
    </source>
</evidence>
<name>A0A839EYP7_9GAMM</name>
<comment type="caution">
    <text evidence="2">The sequence shown here is derived from an EMBL/GenBank/DDBJ whole genome shotgun (WGS) entry which is preliminary data.</text>
</comment>
<comment type="similarity">
    <text evidence="1">Belongs to the UPF0166 family.</text>
</comment>
<dbReference type="EMBL" id="JACGXL010000002">
    <property type="protein sequence ID" value="MBA8887486.1"/>
    <property type="molecule type" value="Genomic_DNA"/>
</dbReference>
<evidence type="ECO:0000256" key="1">
    <source>
        <dbReference type="ARBA" id="ARBA00010554"/>
    </source>
</evidence>
<reference evidence="2 3" key="1">
    <citation type="submission" date="2020-07" db="EMBL/GenBank/DDBJ databases">
        <title>Genomic Encyclopedia of Type Strains, Phase IV (KMG-V): Genome sequencing to study the core and pangenomes of soil and plant-associated prokaryotes.</title>
        <authorList>
            <person name="Whitman W."/>
        </authorList>
    </citation>
    <scope>NUCLEOTIDE SEQUENCE [LARGE SCALE GENOMIC DNA]</scope>
    <source>
        <strain evidence="2 3">RH2WT43</strain>
    </source>
</reference>
<proteinExistence type="inferred from homology"/>
<organism evidence="2 3">
    <name type="scientific">Dokdonella fugitiva</name>
    <dbReference type="NCBI Taxonomy" id="328517"/>
    <lineage>
        <taxon>Bacteria</taxon>
        <taxon>Pseudomonadati</taxon>
        <taxon>Pseudomonadota</taxon>
        <taxon>Gammaproteobacteria</taxon>
        <taxon>Lysobacterales</taxon>
        <taxon>Rhodanobacteraceae</taxon>
        <taxon>Dokdonella</taxon>
    </lineage>
</organism>
<dbReference type="Gene3D" id="3.30.70.120">
    <property type="match status" value="1"/>
</dbReference>
<dbReference type="Proteomes" id="UP000550401">
    <property type="component" value="Unassembled WGS sequence"/>
</dbReference>
<dbReference type="SUPFAM" id="SSF54913">
    <property type="entry name" value="GlnB-like"/>
    <property type="match status" value="1"/>
</dbReference>
<dbReference type="RefSeq" id="WP_182530551.1">
    <property type="nucleotide sequence ID" value="NZ_JACGXL010000002.1"/>
</dbReference>
<accession>A0A839EYP7</accession>
<evidence type="ECO:0000313" key="2">
    <source>
        <dbReference type="EMBL" id="MBA8887486.1"/>
    </source>
</evidence>
<keyword evidence="3" id="KW-1185">Reference proteome</keyword>
<dbReference type="InterPro" id="IPR015867">
    <property type="entry name" value="N-reg_PII/ATP_PRibTrfase_C"/>
</dbReference>
<sequence>MRGQCLRFYFCDDAGESASPRHEWLLQHARSIGIAGGSVFRAIAGFGRHGGLHEPRFGELPGSQPLLVEFVLPEEEARRLIDSLASEPLALTHVCWPVEFGLVGGRS</sequence>
<protein>
    <submittedName>
        <fullName evidence="2">PII-like signaling protein</fullName>
    </submittedName>
</protein>
<dbReference type="AlphaFoldDB" id="A0A839EYP7"/>
<dbReference type="InterPro" id="IPR003793">
    <property type="entry name" value="UPF0166"/>
</dbReference>
<dbReference type="InterPro" id="IPR011322">
    <property type="entry name" value="N-reg_PII-like_a/b"/>
</dbReference>